<evidence type="ECO:0000313" key="2">
    <source>
        <dbReference type="Proteomes" id="UP000694251"/>
    </source>
</evidence>
<reference evidence="1 2" key="1">
    <citation type="submission" date="2020-12" db="EMBL/GenBank/DDBJ databases">
        <title>Concerted genomic and epigenomic changes stabilize Arabidopsis allopolyploids.</title>
        <authorList>
            <person name="Chen Z."/>
        </authorList>
    </citation>
    <scope>NUCLEOTIDE SEQUENCE [LARGE SCALE GENOMIC DNA]</scope>
    <source>
        <strain evidence="1">As9502</strain>
        <tissue evidence="1">Leaf</tissue>
    </source>
</reference>
<proteinExistence type="predicted"/>
<gene>
    <name evidence="1" type="ORF">ISN44_As01g012510</name>
</gene>
<name>A0A8T2H4Q2_ARASU</name>
<protein>
    <submittedName>
        <fullName evidence="1">Uncharacterized protein</fullName>
    </submittedName>
</protein>
<accession>A0A8T2H4Q2</accession>
<keyword evidence="2" id="KW-1185">Reference proteome</keyword>
<comment type="caution">
    <text evidence="1">The sequence shown here is derived from an EMBL/GenBank/DDBJ whole genome shotgun (WGS) entry which is preliminary data.</text>
</comment>
<dbReference type="AlphaFoldDB" id="A0A8T2H4Q2"/>
<evidence type="ECO:0000313" key="1">
    <source>
        <dbReference type="EMBL" id="KAG7654032.1"/>
    </source>
</evidence>
<dbReference type="EMBL" id="JAEFBJ010000001">
    <property type="protein sequence ID" value="KAG7654032.1"/>
    <property type="molecule type" value="Genomic_DNA"/>
</dbReference>
<organism evidence="1 2">
    <name type="scientific">Arabidopsis suecica</name>
    <name type="common">Swedish thale-cress</name>
    <name type="synonym">Cardaminopsis suecica</name>
    <dbReference type="NCBI Taxonomy" id="45249"/>
    <lineage>
        <taxon>Eukaryota</taxon>
        <taxon>Viridiplantae</taxon>
        <taxon>Streptophyta</taxon>
        <taxon>Embryophyta</taxon>
        <taxon>Tracheophyta</taxon>
        <taxon>Spermatophyta</taxon>
        <taxon>Magnoliopsida</taxon>
        <taxon>eudicotyledons</taxon>
        <taxon>Gunneridae</taxon>
        <taxon>Pentapetalae</taxon>
        <taxon>rosids</taxon>
        <taxon>malvids</taxon>
        <taxon>Brassicales</taxon>
        <taxon>Brassicaceae</taxon>
        <taxon>Camelineae</taxon>
        <taxon>Arabidopsis</taxon>
    </lineage>
</organism>
<sequence>MAFDCEIDTKKYSLLEDFHIENQEFDAFSLTISISSWTPQPKTNKPPSVSKFQVTLVSLKHKVCRTPNSNQIQRCHNKIEISTKIQFNSRFHLIGIPLI</sequence>
<dbReference type="Proteomes" id="UP000694251">
    <property type="component" value="Chromosome 1"/>
</dbReference>